<dbReference type="FunFam" id="1.25.40.10:FF:000090">
    <property type="entry name" value="Pentatricopeptide repeat-containing protein, chloroplastic"/>
    <property type="match status" value="1"/>
</dbReference>
<dbReference type="InterPro" id="IPR046848">
    <property type="entry name" value="E_motif"/>
</dbReference>
<sequence length="448" mass="49882">MSLWRKANNLWSSGIQFVVTKLIQLYADCDDLDSSRKLFDVFPKPNVFAWTAILGFFSRNGMYEDCLENYGLMKSQGVSEDHLVFPEVMKACAQLTWLDGGMWVHGDSALQLFGGLKLEGIKPDVITFNMLMDAYFRMGLCDEASKVFEQIEAPDIISWTTLISGYSRAGKYATCLIIFKDMVNGGGIFPDVDSLSLILVSCRHLPALMCGKAIHGYGIKTQQPGGRFYRSAGPDLMTMYARCDSFHYARTVFALMDRSHVVAWNTMILAFVESESRDLALECFGCFESSQDMKRVGVHADALTFTSVLSACHHSGLVEEGIELFESMTGEYGFVPTMEHYSCVVNMLARVGRLEAPINFIHQMPLEPDKSVWGALLTACLDQQNVEVGKLAAEKLIQLEPGRAGHYVALYSIYAEAGRWDDAVKVRKEMEGRGSVKPSGQSWITIGN</sequence>
<reference evidence="3 4" key="1">
    <citation type="submission" date="2024-04" db="EMBL/GenBank/DDBJ databases">
        <authorList>
            <person name="Fracassetti M."/>
        </authorList>
    </citation>
    <scope>NUCLEOTIDE SEQUENCE [LARGE SCALE GENOMIC DNA]</scope>
</reference>
<accession>A0AAV2CRE1</accession>
<dbReference type="Pfam" id="PF12854">
    <property type="entry name" value="PPR_1"/>
    <property type="match status" value="1"/>
</dbReference>
<dbReference type="GO" id="GO:0003723">
    <property type="term" value="F:RNA binding"/>
    <property type="evidence" value="ECO:0007669"/>
    <property type="project" value="InterPro"/>
</dbReference>
<dbReference type="InterPro" id="IPR011990">
    <property type="entry name" value="TPR-like_helical_dom_sf"/>
</dbReference>
<dbReference type="Proteomes" id="UP001497516">
    <property type="component" value="Chromosome 10"/>
</dbReference>
<keyword evidence="4" id="KW-1185">Reference proteome</keyword>
<organism evidence="3 4">
    <name type="scientific">Linum trigynum</name>
    <dbReference type="NCBI Taxonomy" id="586398"/>
    <lineage>
        <taxon>Eukaryota</taxon>
        <taxon>Viridiplantae</taxon>
        <taxon>Streptophyta</taxon>
        <taxon>Embryophyta</taxon>
        <taxon>Tracheophyta</taxon>
        <taxon>Spermatophyta</taxon>
        <taxon>Magnoliopsida</taxon>
        <taxon>eudicotyledons</taxon>
        <taxon>Gunneridae</taxon>
        <taxon>Pentapetalae</taxon>
        <taxon>rosids</taxon>
        <taxon>fabids</taxon>
        <taxon>Malpighiales</taxon>
        <taxon>Linaceae</taxon>
        <taxon>Linum</taxon>
    </lineage>
</organism>
<feature type="repeat" description="PPR" evidence="2">
    <location>
        <begin position="124"/>
        <end position="158"/>
    </location>
</feature>
<protein>
    <recommendedName>
        <fullName evidence="5">Pentatricopeptide repeat-containing protein</fullName>
    </recommendedName>
</protein>
<keyword evidence="1" id="KW-0677">Repeat</keyword>
<feature type="repeat" description="PPR" evidence="2">
    <location>
        <begin position="301"/>
        <end position="336"/>
    </location>
</feature>
<gene>
    <name evidence="3" type="ORF">LTRI10_LOCUS6634</name>
</gene>
<dbReference type="PANTHER" id="PTHR47926:SF342">
    <property type="entry name" value="TETRATRICOPEPTIDE-LIKE HELICAL DOMAIN-CONTAINING PROTEIN-RELATED"/>
    <property type="match status" value="1"/>
</dbReference>
<dbReference type="Pfam" id="PF01535">
    <property type="entry name" value="PPR"/>
    <property type="match status" value="3"/>
</dbReference>
<dbReference type="Pfam" id="PF20431">
    <property type="entry name" value="E_motif"/>
    <property type="match status" value="1"/>
</dbReference>
<dbReference type="InterPro" id="IPR046960">
    <property type="entry name" value="PPR_At4g14850-like_plant"/>
</dbReference>
<dbReference type="Gene3D" id="1.25.40.10">
    <property type="entry name" value="Tetratricopeptide repeat domain"/>
    <property type="match status" value="4"/>
</dbReference>
<dbReference type="GO" id="GO:0009451">
    <property type="term" value="P:RNA modification"/>
    <property type="evidence" value="ECO:0007669"/>
    <property type="project" value="InterPro"/>
</dbReference>
<evidence type="ECO:0008006" key="5">
    <source>
        <dbReference type="Google" id="ProtNLM"/>
    </source>
</evidence>
<dbReference type="EMBL" id="OZ034814">
    <property type="protein sequence ID" value="CAL1359127.1"/>
    <property type="molecule type" value="Genomic_DNA"/>
</dbReference>
<dbReference type="SUPFAM" id="SSF48452">
    <property type="entry name" value="TPR-like"/>
    <property type="match status" value="1"/>
</dbReference>
<dbReference type="PANTHER" id="PTHR47926">
    <property type="entry name" value="PENTATRICOPEPTIDE REPEAT-CONTAINING PROTEIN"/>
    <property type="match status" value="1"/>
</dbReference>
<evidence type="ECO:0000256" key="2">
    <source>
        <dbReference type="PROSITE-ProRule" id="PRU00708"/>
    </source>
</evidence>
<evidence type="ECO:0000313" key="3">
    <source>
        <dbReference type="EMBL" id="CAL1359127.1"/>
    </source>
</evidence>
<dbReference type="InterPro" id="IPR002885">
    <property type="entry name" value="PPR_rpt"/>
</dbReference>
<dbReference type="NCBIfam" id="TIGR00756">
    <property type="entry name" value="PPR"/>
    <property type="match status" value="4"/>
</dbReference>
<proteinExistence type="predicted"/>
<feature type="repeat" description="PPR" evidence="2">
    <location>
        <begin position="46"/>
        <end position="80"/>
    </location>
</feature>
<feature type="repeat" description="PPR" evidence="2">
    <location>
        <begin position="403"/>
        <end position="437"/>
    </location>
</feature>
<dbReference type="PROSITE" id="PS51375">
    <property type="entry name" value="PPR"/>
    <property type="match status" value="4"/>
</dbReference>
<evidence type="ECO:0000256" key="1">
    <source>
        <dbReference type="ARBA" id="ARBA00022737"/>
    </source>
</evidence>
<dbReference type="AlphaFoldDB" id="A0AAV2CRE1"/>
<evidence type="ECO:0000313" key="4">
    <source>
        <dbReference type="Proteomes" id="UP001497516"/>
    </source>
</evidence>
<name>A0AAV2CRE1_9ROSI</name>